<dbReference type="RefSeq" id="WP_141320197.1">
    <property type="nucleotide sequence ID" value="NZ_BJOC01000024.1"/>
</dbReference>
<keyword evidence="1" id="KW-1133">Transmembrane helix</keyword>
<name>A0A4Y4F5S8_9GAMM</name>
<comment type="caution">
    <text evidence="2">The sequence shown here is derived from an EMBL/GenBank/DDBJ whole genome shotgun (WGS) entry which is preliminary data.</text>
</comment>
<dbReference type="Proteomes" id="UP000319812">
    <property type="component" value="Unassembled WGS sequence"/>
</dbReference>
<keyword evidence="1" id="KW-0812">Transmembrane</keyword>
<evidence type="ECO:0000313" key="2">
    <source>
        <dbReference type="EMBL" id="GED22960.1"/>
    </source>
</evidence>
<proteinExistence type="predicted"/>
<accession>A0A4Y4F5S8</accession>
<sequence>MEILEIIKSEYLSIIFGGLAGVGTAWLTQRVLNKRGVFSYFVNHNKVGMSAEDEIFGNVSVTWNGNSVDHLYLSTIELKNESLNDYENVVIRTYTDDTTLLTESTQILDTPNIIEWTEHYRNQLRVADGERATENQIKIHGGQREYLIPVFNRGQVVKISYLNAANSESMPHIWLAATLKGVKVKFRIPKPQIFGVPQPQASVVGTGLGLVGLVPLVLLAESPWIVGLVAIVYGICVTIPGAYGVKIYRVLREAVGG</sequence>
<dbReference type="OrthoDB" id="7058709at2"/>
<evidence type="ECO:0000313" key="3">
    <source>
        <dbReference type="Proteomes" id="UP000319812"/>
    </source>
</evidence>
<organism evidence="2 3">
    <name type="scientific">Halomonas halmophila</name>
    <dbReference type="NCBI Taxonomy" id="252"/>
    <lineage>
        <taxon>Bacteria</taxon>
        <taxon>Pseudomonadati</taxon>
        <taxon>Pseudomonadota</taxon>
        <taxon>Gammaproteobacteria</taxon>
        <taxon>Oceanospirillales</taxon>
        <taxon>Halomonadaceae</taxon>
        <taxon>Halomonas</taxon>
    </lineage>
</organism>
<dbReference type="AlphaFoldDB" id="A0A4Y4F5S8"/>
<evidence type="ECO:0000256" key="1">
    <source>
        <dbReference type="SAM" id="Phobius"/>
    </source>
</evidence>
<keyword evidence="1" id="KW-0472">Membrane</keyword>
<protein>
    <submittedName>
        <fullName evidence="2">Uncharacterized protein</fullName>
    </submittedName>
</protein>
<keyword evidence="3" id="KW-1185">Reference proteome</keyword>
<dbReference type="EMBL" id="BJOC01000024">
    <property type="protein sequence ID" value="GED22960.1"/>
    <property type="molecule type" value="Genomic_DNA"/>
</dbReference>
<gene>
    <name evidence="2" type="ORF">HHA01_19370</name>
</gene>
<reference evidence="2 3" key="1">
    <citation type="submission" date="2019-06" db="EMBL/GenBank/DDBJ databases">
        <title>Whole genome shotgun sequence of Halomonas halmophila NBRC 15537.</title>
        <authorList>
            <person name="Hosoyama A."/>
            <person name="Uohara A."/>
            <person name="Ohji S."/>
            <person name="Ichikawa N."/>
        </authorList>
    </citation>
    <scope>NUCLEOTIDE SEQUENCE [LARGE SCALE GENOMIC DNA]</scope>
    <source>
        <strain evidence="2 3">NBRC 15537</strain>
    </source>
</reference>
<feature type="transmembrane region" description="Helical" evidence="1">
    <location>
        <begin position="224"/>
        <end position="245"/>
    </location>
</feature>